<evidence type="ECO:0000256" key="6">
    <source>
        <dbReference type="ARBA" id="ARBA00022997"/>
    </source>
</evidence>
<organism evidence="9">
    <name type="scientific">Candidatus Kentrum sp. FM</name>
    <dbReference type="NCBI Taxonomy" id="2126340"/>
    <lineage>
        <taxon>Bacteria</taxon>
        <taxon>Pseudomonadati</taxon>
        <taxon>Pseudomonadota</taxon>
        <taxon>Gammaproteobacteria</taxon>
        <taxon>Candidatus Kentrum</taxon>
    </lineage>
</organism>
<accession>A0A450SKG4</accession>
<keyword evidence="2" id="KW-0645">Protease</keyword>
<keyword evidence="6" id="KW-0224">Dipeptidase</keyword>
<comment type="catalytic activity">
    <reaction evidence="1">
        <text>D-alanyl-D-alanine + H2O = 2 D-alanine</text>
        <dbReference type="Rhea" id="RHEA:20661"/>
        <dbReference type="ChEBI" id="CHEBI:15377"/>
        <dbReference type="ChEBI" id="CHEBI:57416"/>
        <dbReference type="ChEBI" id="CHEBI:57822"/>
        <dbReference type="EC" id="3.4.13.22"/>
    </reaction>
</comment>
<dbReference type="EMBL" id="CAADFA010000133">
    <property type="protein sequence ID" value="VFJ54050.1"/>
    <property type="molecule type" value="Genomic_DNA"/>
</dbReference>
<keyword evidence="4" id="KW-0378">Hydrolase</keyword>
<evidence type="ECO:0000256" key="5">
    <source>
        <dbReference type="ARBA" id="ARBA00022833"/>
    </source>
</evidence>
<sequence length="150" mass="17375">MSRRFDRRESVFSSTIVFTTSTVWYSHSAPRRLDTAYPSVDKSELFAQGYIAAQSSHSRGSAVDVTLITVSSQGGAEVDITEMDMGAPFDFFDRISWPDYGGISSQQRANRLLLRLVMEKHGFLPYPQEWWHFRLKDEWFPTTYFDFPVR</sequence>
<reference evidence="9" key="1">
    <citation type="submission" date="2019-02" db="EMBL/GenBank/DDBJ databases">
        <authorList>
            <person name="Gruber-Vodicka R. H."/>
            <person name="Seah K. B. B."/>
        </authorList>
    </citation>
    <scope>NUCLEOTIDE SEQUENCE</scope>
    <source>
        <strain evidence="10">BECK_BZ163</strain>
        <strain evidence="9">BECK_BZ165</strain>
    </source>
</reference>
<dbReference type="GO" id="GO:0071555">
    <property type="term" value="P:cell wall organization"/>
    <property type="evidence" value="ECO:0007669"/>
    <property type="project" value="UniProtKB-KW"/>
</dbReference>
<evidence type="ECO:0000256" key="7">
    <source>
        <dbReference type="ARBA" id="ARBA00023049"/>
    </source>
</evidence>
<keyword evidence="5" id="KW-0862">Zinc</keyword>
<keyword evidence="3" id="KW-0479">Metal-binding</keyword>
<dbReference type="PANTHER" id="PTHR43126:SF1">
    <property type="entry name" value="D-ALANYL-D-ALANINE DIPEPTIDASE"/>
    <property type="match status" value="1"/>
</dbReference>
<keyword evidence="7" id="KW-0482">Metalloprotease</keyword>
<dbReference type="GO" id="GO:0006508">
    <property type="term" value="P:proteolysis"/>
    <property type="evidence" value="ECO:0007669"/>
    <property type="project" value="UniProtKB-KW"/>
</dbReference>
<dbReference type="GO" id="GO:0046872">
    <property type="term" value="F:metal ion binding"/>
    <property type="evidence" value="ECO:0007669"/>
    <property type="project" value="UniProtKB-KW"/>
</dbReference>
<proteinExistence type="predicted"/>
<evidence type="ECO:0000256" key="1">
    <source>
        <dbReference type="ARBA" id="ARBA00001362"/>
    </source>
</evidence>
<evidence type="ECO:0000313" key="9">
    <source>
        <dbReference type="EMBL" id="VFJ54050.1"/>
    </source>
</evidence>
<dbReference type="Pfam" id="PF01427">
    <property type="entry name" value="Peptidase_M15"/>
    <property type="match status" value="1"/>
</dbReference>
<gene>
    <name evidence="10" type="ORF">BECKFM1743A_GA0114220_101317</name>
    <name evidence="9" type="ORF">BECKFM1743C_GA0114222_101338</name>
</gene>
<dbReference type="InterPro" id="IPR000755">
    <property type="entry name" value="A_A_dipeptidase"/>
</dbReference>
<dbReference type="PANTHER" id="PTHR43126">
    <property type="entry name" value="D-ALANYL-D-ALANINE DIPEPTIDASE"/>
    <property type="match status" value="1"/>
</dbReference>
<dbReference type="InterPro" id="IPR009045">
    <property type="entry name" value="Zn_M74/Hedgehog-like"/>
</dbReference>
<evidence type="ECO:0000256" key="4">
    <source>
        <dbReference type="ARBA" id="ARBA00022801"/>
    </source>
</evidence>
<dbReference type="GO" id="GO:0008237">
    <property type="term" value="F:metallopeptidase activity"/>
    <property type="evidence" value="ECO:0007669"/>
    <property type="project" value="UniProtKB-KW"/>
</dbReference>
<dbReference type="EMBL" id="CAADEZ010000131">
    <property type="protein sequence ID" value="VFJ54428.1"/>
    <property type="molecule type" value="Genomic_DNA"/>
</dbReference>
<evidence type="ECO:0000313" key="10">
    <source>
        <dbReference type="EMBL" id="VFJ54428.1"/>
    </source>
</evidence>
<keyword evidence="8" id="KW-0961">Cell wall biogenesis/degradation</keyword>
<dbReference type="Gene3D" id="3.30.1380.10">
    <property type="match status" value="1"/>
</dbReference>
<dbReference type="AlphaFoldDB" id="A0A450SKG4"/>
<evidence type="ECO:0000256" key="3">
    <source>
        <dbReference type="ARBA" id="ARBA00022723"/>
    </source>
</evidence>
<protein>
    <submittedName>
        <fullName evidence="9">D-alanyl-D-alanine dipeptidase</fullName>
    </submittedName>
</protein>
<name>A0A450SKG4_9GAMM</name>
<evidence type="ECO:0000256" key="8">
    <source>
        <dbReference type="ARBA" id="ARBA00023316"/>
    </source>
</evidence>
<evidence type="ECO:0000256" key="2">
    <source>
        <dbReference type="ARBA" id="ARBA00022670"/>
    </source>
</evidence>
<dbReference type="SUPFAM" id="SSF55166">
    <property type="entry name" value="Hedgehog/DD-peptidase"/>
    <property type="match status" value="1"/>
</dbReference>
<dbReference type="GO" id="GO:0160237">
    <property type="term" value="F:D-Ala-D-Ala dipeptidase activity"/>
    <property type="evidence" value="ECO:0007669"/>
    <property type="project" value="UniProtKB-EC"/>
</dbReference>